<dbReference type="Proteomes" id="UP000028002">
    <property type="component" value="Unassembled WGS sequence"/>
</dbReference>
<accession>A0A081RVV7</accession>
<sequence length="119" mass="13220">MRHCFVKISQLAVMLGLLISGSALADLQCGGYTLHAGSDGWTRVNGEKVTSQKIKFLKEKNDWDQIKTDMGLMPARDGNMYGFQFIKRNGKAWLNVQLLQNAMDAPKIIGSFPCKKVAD</sequence>
<feature type="signal peptide" evidence="1">
    <location>
        <begin position="1"/>
        <end position="25"/>
    </location>
</feature>
<reference evidence="2 3" key="1">
    <citation type="submission" date="2014-03" db="EMBL/GenBank/DDBJ databases">
        <title>Draft Genome of Photorhabdus temperata Meg1.</title>
        <authorList>
            <person name="Hurst S.G.IV."/>
            <person name="Morris K."/>
            <person name="Thomas K."/>
            <person name="Tisa L.S."/>
        </authorList>
    </citation>
    <scope>NUCLEOTIDE SEQUENCE [LARGE SCALE GENOMIC DNA]</scope>
    <source>
        <strain evidence="2 3">Meg1</strain>
    </source>
</reference>
<dbReference type="AlphaFoldDB" id="A0A081RVV7"/>
<name>A0A081RVV7_PHOTE</name>
<proteinExistence type="predicted"/>
<evidence type="ECO:0000313" key="3">
    <source>
        <dbReference type="Proteomes" id="UP000028002"/>
    </source>
</evidence>
<protein>
    <recommendedName>
        <fullName evidence="4">Secreted protein</fullName>
    </recommendedName>
</protein>
<dbReference type="PATRIC" id="fig|1393735.3.peg.2595"/>
<organism evidence="2 3">
    <name type="scientific">Photorhabdus temperata subsp. temperata Meg1</name>
    <dbReference type="NCBI Taxonomy" id="1393735"/>
    <lineage>
        <taxon>Bacteria</taxon>
        <taxon>Pseudomonadati</taxon>
        <taxon>Pseudomonadota</taxon>
        <taxon>Gammaproteobacteria</taxon>
        <taxon>Enterobacterales</taxon>
        <taxon>Morganellaceae</taxon>
        <taxon>Photorhabdus</taxon>
    </lineage>
</organism>
<evidence type="ECO:0000256" key="1">
    <source>
        <dbReference type="SAM" id="SignalP"/>
    </source>
</evidence>
<gene>
    <name evidence="2" type="ORF">MEG1DRAFT_02539</name>
</gene>
<keyword evidence="1" id="KW-0732">Signal</keyword>
<evidence type="ECO:0000313" key="2">
    <source>
        <dbReference type="EMBL" id="KER02810.1"/>
    </source>
</evidence>
<dbReference type="EMBL" id="JGVH01000040">
    <property type="protein sequence ID" value="KER02810.1"/>
    <property type="molecule type" value="Genomic_DNA"/>
</dbReference>
<comment type="caution">
    <text evidence="2">The sequence shown here is derived from an EMBL/GenBank/DDBJ whole genome shotgun (WGS) entry which is preliminary data.</text>
</comment>
<feature type="chain" id="PRO_5001763513" description="Secreted protein" evidence="1">
    <location>
        <begin position="26"/>
        <end position="119"/>
    </location>
</feature>
<evidence type="ECO:0008006" key="4">
    <source>
        <dbReference type="Google" id="ProtNLM"/>
    </source>
</evidence>